<comment type="caution">
    <text evidence="2">The sequence shown here is derived from an EMBL/GenBank/DDBJ whole genome shotgun (WGS) entry which is preliminary data.</text>
</comment>
<dbReference type="InterPro" id="IPR018961">
    <property type="entry name" value="DnaJ_homolog_subfam-C_membr-28"/>
</dbReference>
<gene>
    <name evidence="2" type="ORF">FR698_05860</name>
</gene>
<dbReference type="EMBL" id="VPFL01000006">
    <property type="protein sequence ID" value="TXF12385.1"/>
    <property type="molecule type" value="Genomic_DNA"/>
</dbReference>
<dbReference type="InterPro" id="IPR052573">
    <property type="entry name" value="DnaJ_C_subfamily_28"/>
</dbReference>
<dbReference type="PANTHER" id="PTHR39158">
    <property type="entry name" value="OS08G0560600 PROTEIN"/>
    <property type="match status" value="1"/>
</dbReference>
<dbReference type="PANTHER" id="PTHR39158:SF1">
    <property type="entry name" value="DNAJ HOMOLOG SUBFAMILY C MEMBER 28"/>
    <property type="match status" value="1"/>
</dbReference>
<dbReference type="RefSeq" id="WP_147799253.1">
    <property type="nucleotide sequence ID" value="NZ_VPFL01000006.1"/>
</dbReference>
<evidence type="ECO:0000313" key="2">
    <source>
        <dbReference type="EMBL" id="TXF12385.1"/>
    </source>
</evidence>
<sequence>MLLFDLIVEQRIQEAMEAGAFDDLPGAGRPLALDDDSLVPESLRAAFRVLKNAGYVPPEVHALRQMRELTRYIEGAADESERRRAVAKLDLLAARLSMSRGLGGYMRIEPQYYEQVVQRLAGPQGK</sequence>
<dbReference type="OrthoDB" id="9798476at2"/>
<name>A0A5C7EJ01_9PROT</name>
<evidence type="ECO:0000313" key="3">
    <source>
        <dbReference type="Proteomes" id="UP000321201"/>
    </source>
</evidence>
<protein>
    <submittedName>
        <fullName evidence="2">DUF1992 domain-containing protein</fullName>
    </submittedName>
</protein>
<dbReference type="FunCoup" id="A0A5C7EJ01">
    <property type="interactions" value="25"/>
</dbReference>
<dbReference type="Pfam" id="PF09350">
    <property type="entry name" value="DJC28_CD"/>
    <property type="match status" value="1"/>
</dbReference>
<proteinExistence type="predicted"/>
<feature type="domain" description="DnaJ homologue subfamily C member 28 conserved" evidence="1">
    <location>
        <begin position="7"/>
        <end position="71"/>
    </location>
</feature>
<keyword evidence="3" id="KW-1185">Reference proteome</keyword>
<dbReference type="Proteomes" id="UP000321201">
    <property type="component" value="Unassembled WGS sequence"/>
</dbReference>
<dbReference type="AlphaFoldDB" id="A0A5C7EJ01"/>
<dbReference type="InParanoid" id="A0A5C7EJ01"/>
<evidence type="ECO:0000259" key="1">
    <source>
        <dbReference type="Pfam" id="PF09350"/>
    </source>
</evidence>
<reference evidence="2 3" key="1">
    <citation type="submission" date="2019-08" db="EMBL/GenBank/DDBJ databases">
        <title>Pelomicrobium methylotrophicum gen. nov., sp. nov. a moderately thermophilic, facultatively anaerobic, lithoautotrophic and methylotrophic bacterium isolated from a terrestrial mud volcano.</title>
        <authorList>
            <person name="Slobodkina G.B."/>
            <person name="Merkel A.Y."/>
            <person name="Slobodkin A.I."/>
        </authorList>
    </citation>
    <scope>NUCLEOTIDE SEQUENCE [LARGE SCALE GENOMIC DNA]</scope>
    <source>
        <strain evidence="2 3">SM250</strain>
    </source>
</reference>
<organism evidence="2 3">
    <name type="scientific">Pelomicrobium methylotrophicum</name>
    <dbReference type="NCBI Taxonomy" id="2602750"/>
    <lineage>
        <taxon>Bacteria</taxon>
        <taxon>Pseudomonadati</taxon>
        <taxon>Pseudomonadota</taxon>
        <taxon>Hydrogenophilia</taxon>
        <taxon>Hydrogenophilia incertae sedis</taxon>
        <taxon>Pelomicrobium</taxon>
    </lineage>
</organism>
<accession>A0A5C7EJ01</accession>